<keyword evidence="9" id="KW-1185">Reference proteome</keyword>
<sequence>MFQTMASRAKEVTKLIQDAILKICSQYVEFQKSLEIDGIICLSPGEFHPDIVVKMHRTVLQPKFKELASDWHADVSTVSPIESPDPPAPMTYNYELYNPHPRLHTSGSKSELPSQTFQDGGSQSSYTTEEGQVQSTNEIRNVKRKMIMDYNTPTPTPEKHAKMDHIEQITIEQDNYEDNEYTDDVNLDDSQSGIASNIGDIAREYQTADLESKEVRFGNISNPGEKHTLGTGKEAKIEEYAVEMDSNIYDMKHTSYSDSITPYRKDGSPQSHSDLTHNTIGNSTKSYTGATYQCELCHKIFNKSSVYKRHLKVHSGLKPYVCEICSKGFNRKDVLQRHIKLCHSTQISTNVPNIVPKIEIIEDHD</sequence>
<dbReference type="GO" id="GO:0005634">
    <property type="term" value="C:nucleus"/>
    <property type="evidence" value="ECO:0007669"/>
    <property type="project" value="UniProtKB-SubCell"/>
</dbReference>
<evidence type="ECO:0000256" key="7">
    <source>
        <dbReference type="SAM" id="MobiDB-lite"/>
    </source>
</evidence>
<feature type="region of interest" description="Disordered" evidence="7">
    <location>
        <begin position="96"/>
        <end position="142"/>
    </location>
</feature>
<dbReference type="PANTHER" id="PTHR10032">
    <property type="entry name" value="ZINC FINGER PROTEIN WITH KRAB AND SCAN DOMAINS"/>
    <property type="match status" value="1"/>
</dbReference>
<keyword evidence="2" id="KW-0479">Metal-binding</keyword>
<dbReference type="EMBL" id="CAIIXF020000002">
    <property type="protein sequence ID" value="CAH1777948.1"/>
    <property type="molecule type" value="Genomic_DNA"/>
</dbReference>
<dbReference type="PROSITE" id="PS50157">
    <property type="entry name" value="ZINC_FINGER_C2H2_2"/>
    <property type="match status" value="2"/>
</dbReference>
<dbReference type="Gene3D" id="3.30.160.60">
    <property type="entry name" value="Classic Zinc Finger"/>
    <property type="match status" value="2"/>
</dbReference>
<dbReference type="InterPro" id="IPR027756">
    <property type="entry name" value="Ovo-like"/>
</dbReference>
<dbReference type="FunFam" id="3.30.160.60:FF:001732">
    <property type="entry name" value="Zgc:162936"/>
    <property type="match status" value="1"/>
</dbReference>
<keyword evidence="3" id="KW-0677">Repeat</keyword>
<proteinExistence type="predicted"/>
<dbReference type="PROSITE" id="PS00028">
    <property type="entry name" value="ZINC_FINGER_C2H2_1"/>
    <property type="match status" value="2"/>
</dbReference>
<dbReference type="GO" id="GO:0045893">
    <property type="term" value="P:positive regulation of DNA-templated transcription"/>
    <property type="evidence" value="ECO:0007669"/>
    <property type="project" value="UniProtKB-ARBA"/>
</dbReference>
<dbReference type="SUPFAM" id="SSF57667">
    <property type="entry name" value="beta-beta-alpha zinc fingers"/>
    <property type="match status" value="1"/>
</dbReference>
<comment type="subcellular location">
    <subcellularLocation>
        <location evidence="1">Nucleus</location>
    </subcellularLocation>
</comment>
<evidence type="ECO:0000256" key="1">
    <source>
        <dbReference type="ARBA" id="ARBA00004123"/>
    </source>
</evidence>
<accession>A0A8J1XM85</accession>
<dbReference type="Proteomes" id="UP000749559">
    <property type="component" value="Unassembled WGS sequence"/>
</dbReference>
<dbReference type="AlphaFoldDB" id="A0A8J1XM85"/>
<dbReference type="InterPro" id="IPR036236">
    <property type="entry name" value="Znf_C2H2_sf"/>
</dbReference>
<dbReference type="PANTHER" id="PTHR10032:SF271">
    <property type="entry name" value="RH12261P-RELATED"/>
    <property type="match status" value="1"/>
</dbReference>
<keyword evidence="5" id="KW-0862">Zinc</keyword>
<protein>
    <submittedName>
        <fullName evidence="8">Uncharacterized protein</fullName>
    </submittedName>
</protein>
<keyword evidence="6" id="KW-0539">Nucleus</keyword>
<evidence type="ECO:0000256" key="3">
    <source>
        <dbReference type="ARBA" id="ARBA00022737"/>
    </source>
</evidence>
<organism evidence="8 9">
    <name type="scientific">Owenia fusiformis</name>
    <name type="common">Polychaete worm</name>
    <dbReference type="NCBI Taxonomy" id="6347"/>
    <lineage>
        <taxon>Eukaryota</taxon>
        <taxon>Metazoa</taxon>
        <taxon>Spiralia</taxon>
        <taxon>Lophotrochozoa</taxon>
        <taxon>Annelida</taxon>
        <taxon>Polychaeta</taxon>
        <taxon>Sedentaria</taxon>
        <taxon>Canalipalpata</taxon>
        <taxon>Sabellida</taxon>
        <taxon>Oweniida</taxon>
        <taxon>Oweniidae</taxon>
        <taxon>Owenia</taxon>
    </lineage>
</organism>
<evidence type="ECO:0000256" key="6">
    <source>
        <dbReference type="ARBA" id="ARBA00023242"/>
    </source>
</evidence>
<dbReference type="GO" id="GO:0000981">
    <property type="term" value="F:DNA-binding transcription factor activity, RNA polymerase II-specific"/>
    <property type="evidence" value="ECO:0007669"/>
    <property type="project" value="TreeGrafter"/>
</dbReference>
<dbReference type="InterPro" id="IPR013087">
    <property type="entry name" value="Znf_C2H2_type"/>
</dbReference>
<keyword evidence="4" id="KW-0863">Zinc-finger</keyword>
<evidence type="ECO:0000313" key="8">
    <source>
        <dbReference type="EMBL" id="CAH1777948.1"/>
    </source>
</evidence>
<feature type="region of interest" description="Disordered" evidence="7">
    <location>
        <begin position="260"/>
        <end position="279"/>
    </location>
</feature>
<gene>
    <name evidence="8" type="ORF">OFUS_LOCUS4930</name>
</gene>
<evidence type="ECO:0000256" key="2">
    <source>
        <dbReference type="ARBA" id="ARBA00022723"/>
    </source>
</evidence>
<dbReference type="GO" id="GO:0000978">
    <property type="term" value="F:RNA polymerase II cis-regulatory region sequence-specific DNA binding"/>
    <property type="evidence" value="ECO:0007669"/>
    <property type="project" value="TreeGrafter"/>
</dbReference>
<name>A0A8J1XM85_OWEFU</name>
<dbReference type="OrthoDB" id="8069819at2759"/>
<evidence type="ECO:0000313" key="9">
    <source>
        <dbReference type="Proteomes" id="UP000749559"/>
    </source>
</evidence>
<dbReference type="GO" id="GO:0008270">
    <property type="term" value="F:zinc ion binding"/>
    <property type="evidence" value="ECO:0007669"/>
    <property type="project" value="UniProtKB-KW"/>
</dbReference>
<feature type="compositionally biased region" description="Polar residues" evidence="7">
    <location>
        <begin position="268"/>
        <end position="279"/>
    </location>
</feature>
<dbReference type="GO" id="GO:0005694">
    <property type="term" value="C:chromosome"/>
    <property type="evidence" value="ECO:0007669"/>
    <property type="project" value="UniProtKB-ARBA"/>
</dbReference>
<dbReference type="SMART" id="SM00355">
    <property type="entry name" value="ZnF_C2H2"/>
    <property type="match status" value="2"/>
</dbReference>
<comment type="caution">
    <text evidence="8">The sequence shown here is derived from an EMBL/GenBank/DDBJ whole genome shotgun (WGS) entry which is preliminary data.</text>
</comment>
<reference evidence="8" key="1">
    <citation type="submission" date="2022-03" db="EMBL/GenBank/DDBJ databases">
        <authorList>
            <person name="Martin C."/>
        </authorList>
    </citation>
    <scope>NUCLEOTIDE SEQUENCE</scope>
</reference>
<dbReference type="Pfam" id="PF00096">
    <property type="entry name" value="zf-C2H2"/>
    <property type="match status" value="1"/>
</dbReference>
<evidence type="ECO:0000256" key="5">
    <source>
        <dbReference type="ARBA" id="ARBA00022833"/>
    </source>
</evidence>
<evidence type="ECO:0000256" key="4">
    <source>
        <dbReference type="ARBA" id="ARBA00022771"/>
    </source>
</evidence>
<dbReference type="Pfam" id="PF12874">
    <property type="entry name" value="zf-met"/>
    <property type="match status" value="1"/>
</dbReference>
<feature type="compositionally biased region" description="Polar residues" evidence="7">
    <location>
        <begin position="105"/>
        <end position="139"/>
    </location>
</feature>